<evidence type="ECO:0000313" key="1">
    <source>
        <dbReference type="EMBL" id="NMW87009.1"/>
    </source>
</evidence>
<dbReference type="EMBL" id="JABCUI010000002">
    <property type="protein sequence ID" value="NMW87009.1"/>
    <property type="molecule type" value="Genomic_DNA"/>
</dbReference>
<comment type="caution">
    <text evidence="1">The sequence shown here is derived from an EMBL/GenBank/DDBJ whole genome shotgun (WGS) entry which is preliminary data.</text>
</comment>
<sequence length="44" mass="4368">MRRVSGGSQFLAAGVCWLGVDAASGFPIAACTTAGATIISQVLL</sequence>
<protein>
    <submittedName>
        <fullName evidence="1">Histidine kinase</fullName>
    </submittedName>
</protein>
<accession>A0A7Y0YBX2</accession>
<dbReference type="Proteomes" id="UP000553981">
    <property type="component" value="Unassembled WGS sequence"/>
</dbReference>
<keyword evidence="1" id="KW-0418">Kinase</keyword>
<organism evidence="1 2">
    <name type="scientific">Mobiluncus curtisii</name>
    <dbReference type="NCBI Taxonomy" id="2051"/>
    <lineage>
        <taxon>Bacteria</taxon>
        <taxon>Bacillati</taxon>
        <taxon>Actinomycetota</taxon>
        <taxon>Actinomycetes</taxon>
        <taxon>Actinomycetales</taxon>
        <taxon>Actinomycetaceae</taxon>
        <taxon>Mobiluncus</taxon>
    </lineage>
</organism>
<keyword evidence="1" id="KW-0808">Transferase</keyword>
<gene>
    <name evidence="1" type="ORF">HHJ67_04495</name>
</gene>
<name>A0A7Y0YBX2_9ACTO</name>
<proteinExistence type="predicted"/>
<evidence type="ECO:0000313" key="2">
    <source>
        <dbReference type="Proteomes" id="UP000553981"/>
    </source>
</evidence>
<reference evidence="1 2" key="1">
    <citation type="submission" date="2020-04" db="EMBL/GenBank/DDBJ databases">
        <title>Antimicrobial susceptibility and clonality of vaginal-derived multi-drug resistant Mobiluncus isolates in China.</title>
        <authorList>
            <person name="Zhang X."/>
        </authorList>
    </citation>
    <scope>NUCLEOTIDE SEQUENCE [LARGE SCALE GENOMIC DNA]</scope>
    <source>
        <strain evidence="1 2">19</strain>
    </source>
</reference>
<dbReference type="GO" id="GO:0016301">
    <property type="term" value="F:kinase activity"/>
    <property type="evidence" value="ECO:0007669"/>
    <property type="project" value="UniProtKB-KW"/>
</dbReference>
<dbReference type="AlphaFoldDB" id="A0A7Y0YBX2"/>